<dbReference type="FunFam" id="3.40.50.300:FF:000475">
    <property type="entry name" value="GTP-binding protein Rhes"/>
    <property type="match status" value="1"/>
</dbReference>
<keyword evidence="6" id="KW-0472">Membrane</keyword>
<name>A0A803K2C3_XENTR</name>
<protein>
    <submittedName>
        <fullName evidence="11">Uncharacterized protein</fullName>
    </submittedName>
</protein>
<dbReference type="InParanoid" id="A0A803K2C3"/>
<evidence type="ECO:0000256" key="8">
    <source>
        <dbReference type="ARBA" id="ARBA00023289"/>
    </source>
</evidence>
<proteinExistence type="inferred from homology"/>
<dbReference type="InterPro" id="IPR001806">
    <property type="entry name" value="Small_GTPase"/>
</dbReference>
<dbReference type="PANTHER" id="PTHR46149">
    <property type="entry name" value="MIP08469P"/>
    <property type="match status" value="1"/>
</dbReference>
<dbReference type="GO" id="GO:0005886">
    <property type="term" value="C:plasma membrane"/>
    <property type="evidence" value="ECO:0007669"/>
    <property type="project" value="UniProtKB-SubCell"/>
</dbReference>
<dbReference type="GeneTree" id="ENSGT00940000163566"/>
<keyword evidence="5" id="KW-0342">GTP-binding</keyword>
<dbReference type="InterPro" id="IPR027417">
    <property type="entry name" value="P-loop_NTPase"/>
</dbReference>
<evidence type="ECO:0000256" key="1">
    <source>
        <dbReference type="ARBA" id="ARBA00004193"/>
    </source>
</evidence>
<sequence length="367" mass="40483">MSRKQLRLIPLAVSQTVHRHTCPMTNPAPGSGPLSATNELCAGFALIGWSLPGVVYKSRGLSRSVHKAKGHRAAIVYSLVLPWMHLSAQNQGNEYRGKQSTSVQQHLHKDKTTSSSYLNPPDKSFISTLDSAAGSFSALNCPVVPGAERSAHSKPSMSLSVSPSDTVRLVFFGAAGVGKTALIQRFLNDRFDDRYRRTVEEMYCLNPEPGALQLRIQILDTSGSYSFPAMRKLSIQQGDAFALVFSLSEPDSFQEVERLRSEIIQVKGDAEVPIVVVGNQMDLFPGLEAGQQVDLRAAATAELEWDCGYVETSAKVDYRVWDVFHQLIRRVNSPAWLSPALERRRASAQPEANRSQQRRKPQSCTLS</sequence>
<evidence type="ECO:0000256" key="4">
    <source>
        <dbReference type="ARBA" id="ARBA00022741"/>
    </source>
</evidence>
<accession>A0A803K2C3</accession>
<evidence type="ECO:0000256" key="2">
    <source>
        <dbReference type="ARBA" id="ARBA00022475"/>
    </source>
</evidence>
<evidence type="ECO:0000256" key="3">
    <source>
        <dbReference type="ARBA" id="ARBA00022481"/>
    </source>
</evidence>
<feature type="region of interest" description="Disordered" evidence="10">
    <location>
        <begin position="346"/>
        <end position="367"/>
    </location>
</feature>
<feature type="compositionally biased region" description="Polar residues" evidence="10">
    <location>
        <begin position="92"/>
        <end position="105"/>
    </location>
</feature>
<dbReference type="SMART" id="SM00173">
    <property type="entry name" value="RAS"/>
    <property type="match status" value="1"/>
</dbReference>
<evidence type="ECO:0000313" key="11">
    <source>
        <dbReference type="Ensembl" id="ENSXETP00000114468"/>
    </source>
</evidence>
<dbReference type="SUPFAM" id="SSF52540">
    <property type="entry name" value="P-loop containing nucleoside triphosphate hydrolases"/>
    <property type="match status" value="1"/>
</dbReference>
<dbReference type="InterPro" id="IPR052236">
    <property type="entry name" value="Small_GTPase_RasD"/>
</dbReference>
<evidence type="ECO:0000256" key="5">
    <source>
        <dbReference type="ARBA" id="ARBA00023134"/>
    </source>
</evidence>
<dbReference type="GO" id="GO:0005525">
    <property type="term" value="F:GTP binding"/>
    <property type="evidence" value="ECO:0007669"/>
    <property type="project" value="UniProtKB-KW"/>
</dbReference>
<dbReference type="SMART" id="SM00175">
    <property type="entry name" value="RAB"/>
    <property type="match status" value="1"/>
</dbReference>
<feature type="region of interest" description="Disordered" evidence="10">
    <location>
        <begin position="92"/>
        <end position="119"/>
    </location>
</feature>
<comment type="subcellular location">
    <subcellularLocation>
        <location evidence="1">Cell membrane</location>
        <topology evidence="1">Lipid-anchor</topology>
    </subcellularLocation>
</comment>
<dbReference type="PRINTS" id="PR00449">
    <property type="entry name" value="RASTRNSFRMNG"/>
</dbReference>
<dbReference type="PROSITE" id="PS51421">
    <property type="entry name" value="RAS"/>
    <property type="match status" value="1"/>
</dbReference>
<evidence type="ECO:0000256" key="6">
    <source>
        <dbReference type="ARBA" id="ARBA00023136"/>
    </source>
</evidence>
<keyword evidence="3" id="KW-0488">Methylation</keyword>
<dbReference type="InterPro" id="IPR005225">
    <property type="entry name" value="Small_GTP-bd"/>
</dbReference>
<dbReference type="SMART" id="SM00174">
    <property type="entry name" value="RHO"/>
    <property type="match status" value="1"/>
</dbReference>
<reference evidence="11" key="1">
    <citation type="journal article" date="2010" name="Science">
        <title>The genome of the Western clawed frog Xenopus tropicalis.</title>
        <authorList>
            <person name="Hellsten U."/>
            <person name="Harland R.M."/>
            <person name="Gilchrist M.J."/>
            <person name="Hendrix D."/>
            <person name="Jurka J."/>
            <person name="Kapitonov V."/>
            <person name="Ovcharenko I."/>
            <person name="Putnam N.H."/>
            <person name="Shu S."/>
            <person name="Taher L."/>
            <person name="Blitz I.L."/>
            <person name="Blumberg B."/>
            <person name="Dichmann D.S."/>
            <person name="Dubchak I."/>
            <person name="Amaya E."/>
            <person name="Detter J.C."/>
            <person name="Fletcher R."/>
            <person name="Gerhard D.S."/>
            <person name="Goodstein D."/>
            <person name="Graves T."/>
            <person name="Grigoriev I.V."/>
            <person name="Grimwood J."/>
            <person name="Kawashima T."/>
            <person name="Lindquist E."/>
            <person name="Lucas S.M."/>
            <person name="Mead P.E."/>
            <person name="Mitros T."/>
            <person name="Ogino H."/>
            <person name="Ohta Y."/>
            <person name="Poliakov A.V."/>
            <person name="Pollet N."/>
            <person name="Robert J."/>
            <person name="Salamov A."/>
            <person name="Sater A.K."/>
            <person name="Schmutz J."/>
            <person name="Terry A."/>
            <person name="Vize P.D."/>
            <person name="Warren W.C."/>
            <person name="Wells D."/>
            <person name="Wills A."/>
            <person name="Wilson R.K."/>
            <person name="Zimmerman L.B."/>
            <person name="Zorn A.M."/>
            <person name="Grainger R."/>
            <person name="Grammer T."/>
            <person name="Khokha M.K."/>
            <person name="Richardson P.M."/>
            <person name="Rokhsar D.S."/>
        </authorList>
    </citation>
    <scope>NUCLEOTIDE SEQUENCE [LARGE SCALE GENOMIC DNA]</scope>
    <source>
        <strain evidence="11">Nigerian</strain>
    </source>
</reference>
<keyword evidence="8" id="KW-0636">Prenylation</keyword>
<dbReference type="Ensembl" id="ENSXETT00000118948">
    <property type="protein sequence ID" value="ENSXETP00000114468"/>
    <property type="gene ID" value="ENSXETG00000047792"/>
</dbReference>
<dbReference type="Gene3D" id="3.40.50.300">
    <property type="entry name" value="P-loop containing nucleotide triphosphate hydrolases"/>
    <property type="match status" value="1"/>
</dbReference>
<keyword evidence="2" id="KW-1003">Cell membrane</keyword>
<evidence type="ECO:0000256" key="10">
    <source>
        <dbReference type="SAM" id="MobiDB-lite"/>
    </source>
</evidence>
<keyword evidence="4" id="KW-0547">Nucleotide-binding</keyword>
<dbReference type="PANTHER" id="PTHR46149:SF8">
    <property type="entry name" value="NOVEL MEMBER OF RAS FAMILY"/>
    <property type="match status" value="1"/>
</dbReference>
<dbReference type="GO" id="GO:0003924">
    <property type="term" value="F:GTPase activity"/>
    <property type="evidence" value="ECO:0007669"/>
    <property type="project" value="InterPro"/>
</dbReference>
<reference evidence="11" key="2">
    <citation type="submission" date="2021-03" db="UniProtKB">
        <authorList>
            <consortium name="Ensembl"/>
        </authorList>
    </citation>
    <scope>IDENTIFICATION</scope>
</reference>
<keyword evidence="7" id="KW-0449">Lipoprotein</keyword>
<evidence type="ECO:0000256" key="7">
    <source>
        <dbReference type="ARBA" id="ARBA00023288"/>
    </source>
</evidence>
<dbReference type="AlphaFoldDB" id="A0A803K2C3"/>
<comment type="similarity">
    <text evidence="9">Belongs to the small GTPase superfamily. RasD family.</text>
</comment>
<dbReference type="PROSITE" id="PS51419">
    <property type="entry name" value="RAB"/>
    <property type="match status" value="1"/>
</dbReference>
<organism evidence="11">
    <name type="scientific">Xenopus tropicalis</name>
    <name type="common">Western clawed frog</name>
    <name type="synonym">Silurana tropicalis</name>
    <dbReference type="NCBI Taxonomy" id="8364"/>
    <lineage>
        <taxon>Eukaryota</taxon>
        <taxon>Metazoa</taxon>
        <taxon>Chordata</taxon>
        <taxon>Craniata</taxon>
        <taxon>Vertebrata</taxon>
        <taxon>Euteleostomi</taxon>
        <taxon>Amphibia</taxon>
        <taxon>Batrachia</taxon>
        <taxon>Anura</taxon>
        <taxon>Pipoidea</taxon>
        <taxon>Pipidae</taxon>
        <taxon>Xenopodinae</taxon>
        <taxon>Xenopus</taxon>
        <taxon>Silurana</taxon>
    </lineage>
</organism>
<dbReference type="CDD" id="cd04147">
    <property type="entry name" value="Ras_dva"/>
    <property type="match status" value="1"/>
</dbReference>
<dbReference type="NCBIfam" id="TIGR00231">
    <property type="entry name" value="small_GTP"/>
    <property type="match status" value="1"/>
</dbReference>
<evidence type="ECO:0000256" key="9">
    <source>
        <dbReference type="ARBA" id="ARBA00038061"/>
    </source>
</evidence>
<dbReference type="Pfam" id="PF00071">
    <property type="entry name" value="Ras"/>
    <property type="match status" value="1"/>
</dbReference>